<evidence type="ECO:0000259" key="4">
    <source>
        <dbReference type="Pfam" id="PF08240"/>
    </source>
</evidence>
<dbReference type="AlphaFoldDB" id="X0VN74"/>
<keyword evidence="1" id="KW-0479">Metal-binding</keyword>
<dbReference type="GO" id="GO:0008270">
    <property type="term" value="F:zinc ion binding"/>
    <property type="evidence" value="ECO:0007669"/>
    <property type="project" value="InterPro"/>
</dbReference>
<dbReference type="SUPFAM" id="SSF50129">
    <property type="entry name" value="GroES-like"/>
    <property type="match status" value="1"/>
</dbReference>
<name>X0VN74_9ZZZZ</name>
<feature type="non-terminal residue" evidence="5">
    <location>
        <position position="105"/>
    </location>
</feature>
<dbReference type="PANTHER" id="PTHR43401">
    <property type="entry name" value="L-THREONINE 3-DEHYDROGENASE"/>
    <property type="match status" value="1"/>
</dbReference>
<dbReference type="InterPro" id="IPR050129">
    <property type="entry name" value="Zn_alcohol_dh"/>
</dbReference>
<sequence length="105" mass="11502">MKALVKYGKGENDIELREISEPIPQANEVKVKVEATGICGTDLYGYSALKPPVVLGHETAGIVVEVGEEVKNIKVGDRVTTETTAYICGQCKFCQSKDYNLCIHR</sequence>
<reference evidence="5" key="1">
    <citation type="journal article" date="2014" name="Front. Microbiol.">
        <title>High frequency of phylogenetically diverse reductive dehalogenase-homologous genes in deep subseafloor sedimentary metagenomes.</title>
        <authorList>
            <person name="Kawai M."/>
            <person name="Futagami T."/>
            <person name="Toyoda A."/>
            <person name="Takaki Y."/>
            <person name="Nishi S."/>
            <person name="Hori S."/>
            <person name="Arai W."/>
            <person name="Tsubouchi T."/>
            <person name="Morono Y."/>
            <person name="Uchiyama I."/>
            <person name="Ito T."/>
            <person name="Fujiyama A."/>
            <person name="Inagaki F."/>
            <person name="Takami H."/>
        </authorList>
    </citation>
    <scope>NUCLEOTIDE SEQUENCE</scope>
    <source>
        <strain evidence="5">Expedition CK06-06</strain>
    </source>
</reference>
<feature type="domain" description="Alcohol dehydrogenase-like N-terminal" evidence="4">
    <location>
        <begin position="26"/>
        <end position="102"/>
    </location>
</feature>
<dbReference type="Pfam" id="PF08240">
    <property type="entry name" value="ADH_N"/>
    <property type="match status" value="1"/>
</dbReference>
<evidence type="ECO:0000256" key="3">
    <source>
        <dbReference type="ARBA" id="ARBA00023002"/>
    </source>
</evidence>
<evidence type="ECO:0000313" key="5">
    <source>
        <dbReference type="EMBL" id="GAG12607.1"/>
    </source>
</evidence>
<accession>X0VN74</accession>
<gene>
    <name evidence="5" type="ORF">S01H1_39420</name>
</gene>
<dbReference type="Gene3D" id="3.90.180.10">
    <property type="entry name" value="Medium-chain alcohol dehydrogenases, catalytic domain"/>
    <property type="match status" value="1"/>
</dbReference>
<dbReference type="EMBL" id="BARS01024873">
    <property type="protein sequence ID" value="GAG12607.1"/>
    <property type="molecule type" value="Genomic_DNA"/>
</dbReference>
<dbReference type="GO" id="GO:0016491">
    <property type="term" value="F:oxidoreductase activity"/>
    <property type="evidence" value="ECO:0007669"/>
    <property type="project" value="UniProtKB-KW"/>
</dbReference>
<evidence type="ECO:0000256" key="2">
    <source>
        <dbReference type="ARBA" id="ARBA00022833"/>
    </source>
</evidence>
<keyword evidence="2" id="KW-0862">Zinc</keyword>
<evidence type="ECO:0000256" key="1">
    <source>
        <dbReference type="ARBA" id="ARBA00022723"/>
    </source>
</evidence>
<keyword evidence="3" id="KW-0560">Oxidoreductase</keyword>
<comment type="caution">
    <text evidence="5">The sequence shown here is derived from an EMBL/GenBank/DDBJ whole genome shotgun (WGS) entry which is preliminary data.</text>
</comment>
<proteinExistence type="predicted"/>
<dbReference type="PANTHER" id="PTHR43401:SF2">
    <property type="entry name" value="L-THREONINE 3-DEHYDROGENASE"/>
    <property type="match status" value="1"/>
</dbReference>
<dbReference type="PROSITE" id="PS00059">
    <property type="entry name" value="ADH_ZINC"/>
    <property type="match status" value="1"/>
</dbReference>
<protein>
    <recommendedName>
        <fullName evidence="4">Alcohol dehydrogenase-like N-terminal domain-containing protein</fullName>
    </recommendedName>
</protein>
<dbReference type="InterPro" id="IPR002328">
    <property type="entry name" value="ADH_Zn_CS"/>
</dbReference>
<dbReference type="InterPro" id="IPR011032">
    <property type="entry name" value="GroES-like_sf"/>
</dbReference>
<dbReference type="InterPro" id="IPR013154">
    <property type="entry name" value="ADH-like_N"/>
</dbReference>
<organism evidence="5">
    <name type="scientific">marine sediment metagenome</name>
    <dbReference type="NCBI Taxonomy" id="412755"/>
    <lineage>
        <taxon>unclassified sequences</taxon>
        <taxon>metagenomes</taxon>
        <taxon>ecological metagenomes</taxon>
    </lineage>
</organism>